<feature type="region of interest" description="Disordered" evidence="1">
    <location>
        <begin position="220"/>
        <end position="247"/>
    </location>
</feature>
<evidence type="ECO:0000259" key="2">
    <source>
        <dbReference type="Pfam" id="PF09968"/>
    </source>
</evidence>
<dbReference type="CDD" id="cd01048">
    <property type="entry name" value="Ferritin_like_AB2"/>
    <property type="match status" value="1"/>
</dbReference>
<evidence type="ECO:0000256" key="1">
    <source>
        <dbReference type="SAM" id="MobiDB-lite"/>
    </source>
</evidence>
<name>A0ABX7X0A2_9GAMM</name>
<dbReference type="Pfam" id="PF09968">
    <property type="entry name" value="DUF2202"/>
    <property type="match status" value="1"/>
</dbReference>
<organism evidence="3 4">
    <name type="scientific">Candidatus Thiothrix anitrata</name>
    <dbReference type="NCBI Taxonomy" id="2823902"/>
    <lineage>
        <taxon>Bacteria</taxon>
        <taxon>Pseudomonadati</taxon>
        <taxon>Pseudomonadota</taxon>
        <taxon>Gammaproteobacteria</taxon>
        <taxon>Thiotrichales</taxon>
        <taxon>Thiotrichaceae</taxon>
        <taxon>Thiothrix</taxon>
    </lineage>
</organism>
<gene>
    <name evidence="3" type="ORF">J8380_13670</name>
</gene>
<accession>A0ABX7X0A2</accession>
<dbReference type="SUPFAM" id="SSF47240">
    <property type="entry name" value="Ferritin-like"/>
    <property type="match status" value="1"/>
</dbReference>
<dbReference type="Gene3D" id="1.20.1260.10">
    <property type="match status" value="1"/>
</dbReference>
<reference evidence="3 4" key="1">
    <citation type="submission" date="2021-04" db="EMBL/GenBank/DDBJ databases">
        <title>Genomics, taxonomy and metabolism of representatives of sulfur bacteria of the genus Thiothrix: Thiothrix fructosivorans QT, Thiothrix unzii A1T and three new species, Thiothrix subterranea sp. nov., Thiothrix litoralis sp. nov. and 'Candidatus Thiothrix anitrata' sp. nov.</title>
        <authorList>
            <person name="Ravin N.V."/>
            <person name="Smolyakov D."/>
            <person name="Rudenko T.S."/>
            <person name="Mardanov A.V."/>
            <person name="Beletsky A.V."/>
            <person name="Markov N.D."/>
            <person name="Fomenkov A.I."/>
            <person name="Roberts R.J."/>
            <person name="Karnachuk O.V."/>
            <person name="Novikov A."/>
            <person name="Grabovich M.Y."/>
        </authorList>
    </citation>
    <scope>NUCLEOTIDE SEQUENCE [LARGE SCALE GENOMIC DNA]</scope>
    <source>
        <strain evidence="3 4">A52</strain>
    </source>
</reference>
<dbReference type="InterPro" id="IPR009078">
    <property type="entry name" value="Ferritin-like_SF"/>
</dbReference>
<evidence type="ECO:0000313" key="3">
    <source>
        <dbReference type="EMBL" id="QTR49295.1"/>
    </source>
</evidence>
<dbReference type="InterPro" id="IPR019243">
    <property type="entry name" value="DUF2202"/>
</dbReference>
<keyword evidence="4" id="KW-1185">Reference proteome</keyword>
<evidence type="ECO:0000313" key="4">
    <source>
        <dbReference type="Proteomes" id="UP000672027"/>
    </source>
</evidence>
<dbReference type="InterPro" id="IPR012347">
    <property type="entry name" value="Ferritin-like"/>
</dbReference>
<feature type="domain" description="DUF2202" evidence="2">
    <location>
        <begin position="16"/>
        <end position="175"/>
    </location>
</feature>
<dbReference type="Proteomes" id="UP000672027">
    <property type="component" value="Chromosome"/>
</dbReference>
<proteinExistence type="predicted"/>
<protein>
    <submittedName>
        <fullName evidence="3">DUF2202 domain-containing protein</fullName>
    </submittedName>
</protein>
<dbReference type="EMBL" id="CP072800">
    <property type="protein sequence ID" value="QTR49295.1"/>
    <property type="molecule type" value="Genomic_DNA"/>
</dbReference>
<dbReference type="RefSeq" id="WP_210226148.1">
    <property type="nucleotide sequence ID" value="NZ_CP072800.1"/>
</dbReference>
<sequence length="247" mass="26319">MIANLSTPSPLNDNEREALQFMREEEKLARDVYLTLYSLWRLPVFSNIAASEQRHTDAVQGLLQTYGIPDPVTNDRVGVFTNPELSSLYADLIARGRKSAHDALQVGALIEETDIADLQNAISKTSQGDISRVYNNLMQASHRHLRAFTGQLQSRSGAYAAQVMPQTEVDAIIGSSAYPNGGNVTRMGGGGKRMGQGRGMAAMPASHDHATVRQGNVGNGGGGWGRGHHGGGSAGHGHGGMGRNRCG</sequence>